<keyword evidence="3" id="KW-1185">Reference proteome</keyword>
<dbReference type="Proteomes" id="UP001595834">
    <property type="component" value="Unassembled WGS sequence"/>
</dbReference>
<keyword evidence="1" id="KW-0732">Signal</keyword>
<proteinExistence type="predicted"/>
<reference evidence="3" key="1">
    <citation type="journal article" date="2019" name="Int. J. Syst. Evol. Microbiol.">
        <title>The Global Catalogue of Microorganisms (GCM) 10K type strain sequencing project: providing services to taxonomists for standard genome sequencing and annotation.</title>
        <authorList>
            <consortium name="The Broad Institute Genomics Platform"/>
            <consortium name="The Broad Institute Genome Sequencing Center for Infectious Disease"/>
            <person name="Wu L."/>
            <person name="Ma J."/>
        </authorList>
    </citation>
    <scope>NUCLEOTIDE SEQUENCE [LARGE SCALE GENOMIC DNA]</scope>
    <source>
        <strain evidence="3">CCM 7224</strain>
    </source>
</reference>
<sequence length="117" mass="12705">MKSSLKRVLVAGSALAGLGVAAVDMPASASANGELQVTVHTNYSDNIQVWGTNQYGNAVHTDWVPTPHAWTRVNGWWWRGSVSIHNVGRHNGRTIDQWTTCNIVPGGTPHFADCWAI</sequence>
<evidence type="ECO:0000256" key="1">
    <source>
        <dbReference type="SAM" id="SignalP"/>
    </source>
</evidence>
<feature type="chain" id="PRO_5045575390" evidence="1">
    <location>
        <begin position="23"/>
        <end position="117"/>
    </location>
</feature>
<accession>A0ABV9UR82</accession>
<protein>
    <submittedName>
        <fullName evidence="2">Uncharacterized protein</fullName>
    </submittedName>
</protein>
<name>A0ABV9UR82_9ACTN</name>
<organism evidence="2 3">
    <name type="scientific">Streptomyces mauvecolor</name>
    <dbReference type="NCBI Taxonomy" id="58345"/>
    <lineage>
        <taxon>Bacteria</taxon>
        <taxon>Bacillati</taxon>
        <taxon>Actinomycetota</taxon>
        <taxon>Actinomycetes</taxon>
        <taxon>Kitasatosporales</taxon>
        <taxon>Streptomycetaceae</taxon>
        <taxon>Streptomyces</taxon>
    </lineage>
</organism>
<gene>
    <name evidence="2" type="ORF">ACFPFX_25805</name>
</gene>
<feature type="signal peptide" evidence="1">
    <location>
        <begin position="1"/>
        <end position="22"/>
    </location>
</feature>
<dbReference type="RefSeq" id="WP_344380525.1">
    <property type="nucleotide sequence ID" value="NZ_BAAASQ010000046.1"/>
</dbReference>
<dbReference type="EMBL" id="JBHSIZ010000034">
    <property type="protein sequence ID" value="MFC4959710.1"/>
    <property type="molecule type" value="Genomic_DNA"/>
</dbReference>
<evidence type="ECO:0000313" key="2">
    <source>
        <dbReference type="EMBL" id="MFC4959710.1"/>
    </source>
</evidence>
<comment type="caution">
    <text evidence="2">The sequence shown here is derived from an EMBL/GenBank/DDBJ whole genome shotgun (WGS) entry which is preliminary data.</text>
</comment>
<evidence type="ECO:0000313" key="3">
    <source>
        <dbReference type="Proteomes" id="UP001595834"/>
    </source>
</evidence>